<comment type="subcellular location">
    <subcellularLocation>
        <location evidence="1">Cell membrane</location>
        <topology evidence="1">Multi-pass membrane protein</topology>
    </subcellularLocation>
</comment>
<dbReference type="InterPro" id="IPR032807">
    <property type="entry name" value="GNVR"/>
</dbReference>
<dbReference type="GO" id="GO:0004713">
    <property type="term" value="F:protein tyrosine kinase activity"/>
    <property type="evidence" value="ECO:0007669"/>
    <property type="project" value="TreeGrafter"/>
</dbReference>
<feature type="domain" description="Tyrosine-protein kinase G-rich" evidence="8">
    <location>
        <begin position="249"/>
        <end position="313"/>
    </location>
</feature>
<dbReference type="KEGG" id="fes:HER31_10805"/>
<evidence type="ECO:0000256" key="4">
    <source>
        <dbReference type="ARBA" id="ARBA00022989"/>
    </source>
</evidence>
<proteinExistence type="predicted"/>
<dbReference type="InterPro" id="IPR003856">
    <property type="entry name" value="LPS_length_determ_N"/>
</dbReference>
<evidence type="ECO:0000256" key="2">
    <source>
        <dbReference type="ARBA" id="ARBA00022475"/>
    </source>
</evidence>
<evidence type="ECO:0000259" key="8">
    <source>
        <dbReference type="Pfam" id="PF13807"/>
    </source>
</evidence>
<dbReference type="PANTHER" id="PTHR32309">
    <property type="entry name" value="TYROSINE-PROTEIN KINASE"/>
    <property type="match status" value="1"/>
</dbReference>
<evidence type="ECO:0000256" key="6">
    <source>
        <dbReference type="SAM" id="Phobius"/>
    </source>
</evidence>
<feature type="transmembrane region" description="Helical" evidence="6">
    <location>
        <begin position="37"/>
        <end position="55"/>
    </location>
</feature>
<dbReference type="Pfam" id="PF02706">
    <property type="entry name" value="Wzz"/>
    <property type="match status" value="1"/>
</dbReference>
<keyword evidence="10" id="KW-1185">Reference proteome</keyword>
<evidence type="ECO:0000256" key="1">
    <source>
        <dbReference type="ARBA" id="ARBA00004651"/>
    </source>
</evidence>
<evidence type="ECO:0000256" key="3">
    <source>
        <dbReference type="ARBA" id="ARBA00022692"/>
    </source>
</evidence>
<keyword evidence="3 6" id="KW-0812">Transmembrane</keyword>
<keyword evidence="5 6" id="KW-0472">Membrane</keyword>
<evidence type="ECO:0000259" key="7">
    <source>
        <dbReference type="Pfam" id="PF02706"/>
    </source>
</evidence>
<dbReference type="InterPro" id="IPR050445">
    <property type="entry name" value="Bact_polysacc_biosynth/exp"/>
</dbReference>
<sequence length="320" mass="35040">MNQQNQITNQNSNIGFAPADDEIDLRELFGAIWAGKWLIIAITTVFAIGGVAFALSQPNTYKAEVVLTPASQDGKSGLAGMAGQLGGLASLAGINIGGGGGDGKAIALATLQSRKFLNAFITKHQLLVPLIASQEWNQATGELILDAELYDASAQQWIREVKAPKSVVPSDWEAYKHFKEEILSVNEAKDTGLVTLEITHFSPLIAQQWATMLVADLNLWMKNKSLTETQRNIDYLNQQLEKTAITGMQTVFYQLIEEQTKNLMLAEVESEFSFKTIDPAVVPEEKSDPKRALICVLATFLGGLLGIMIVVVRFAMRKEK</sequence>
<dbReference type="AlphaFoldDB" id="A0A6H1UE56"/>
<keyword evidence="4 6" id="KW-1133">Transmembrane helix</keyword>
<dbReference type="EMBL" id="CP051180">
    <property type="protein sequence ID" value="QIZ77324.1"/>
    <property type="molecule type" value="Genomic_DNA"/>
</dbReference>
<protein>
    <submittedName>
        <fullName evidence="9">LPS O-antigen length regulator</fullName>
    </submittedName>
</protein>
<keyword evidence="2" id="KW-1003">Cell membrane</keyword>
<organism evidence="9 10">
    <name type="scientific">Ferrimonas lipolytica</name>
    <dbReference type="NCBI Taxonomy" id="2724191"/>
    <lineage>
        <taxon>Bacteria</taxon>
        <taxon>Pseudomonadati</taxon>
        <taxon>Pseudomonadota</taxon>
        <taxon>Gammaproteobacteria</taxon>
        <taxon>Alteromonadales</taxon>
        <taxon>Ferrimonadaceae</taxon>
        <taxon>Ferrimonas</taxon>
    </lineage>
</organism>
<evidence type="ECO:0000313" key="10">
    <source>
        <dbReference type="Proteomes" id="UP000501602"/>
    </source>
</evidence>
<gene>
    <name evidence="9" type="ORF">HER31_10805</name>
</gene>
<feature type="transmembrane region" description="Helical" evidence="6">
    <location>
        <begin position="292"/>
        <end position="316"/>
    </location>
</feature>
<evidence type="ECO:0000313" key="9">
    <source>
        <dbReference type="EMBL" id="QIZ77324.1"/>
    </source>
</evidence>
<dbReference type="Proteomes" id="UP000501602">
    <property type="component" value="Chromosome"/>
</dbReference>
<dbReference type="RefSeq" id="WP_168660584.1">
    <property type="nucleotide sequence ID" value="NZ_CP051180.1"/>
</dbReference>
<reference evidence="9 10" key="1">
    <citation type="submission" date="2020-04" db="EMBL/GenBank/DDBJ databases">
        <title>Ferrimonas sp. S7 isolated from sea water.</title>
        <authorList>
            <person name="Bae S.S."/>
            <person name="Baek K."/>
        </authorList>
    </citation>
    <scope>NUCLEOTIDE SEQUENCE [LARGE SCALE GENOMIC DNA]</scope>
    <source>
        <strain evidence="9 10">S7</strain>
    </source>
</reference>
<feature type="domain" description="Polysaccharide chain length determinant N-terminal" evidence="7">
    <location>
        <begin position="21"/>
        <end position="122"/>
    </location>
</feature>
<dbReference type="GO" id="GO:0005886">
    <property type="term" value="C:plasma membrane"/>
    <property type="evidence" value="ECO:0007669"/>
    <property type="project" value="UniProtKB-SubCell"/>
</dbReference>
<dbReference type="Pfam" id="PF13807">
    <property type="entry name" value="GNVR"/>
    <property type="match status" value="1"/>
</dbReference>
<name>A0A6H1UE56_9GAMM</name>
<evidence type="ECO:0000256" key="5">
    <source>
        <dbReference type="ARBA" id="ARBA00023136"/>
    </source>
</evidence>
<dbReference type="PANTHER" id="PTHR32309:SF13">
    <property type="entry name" value="FERRIC ENTEROBACTIN TRANSPORT PROTEIN FEPE"/>
    <property type="match status" value="1"/>
</dbReference>
<accession>A0A6H1UE56</accession>